<dbReference type="OrthoDB" id="48036at2759"/>
<accession>A0A4Q1BJX0</accession>
<dbReference type="EMBL" id="SDIL01000058">
    <property type="protein sequence ID" value="RXK37882.1"/>
    <property type="molecule type" value="Genomic_DNA"/>
</dbReference>
<dbReference type="PANTHER" id="PTHR28532:SF1">
    <property type="entry name" value="ORAL CANCER OVEREXPRESSED 1"/>
    <property type="match status" value="1"/>
</dbReference>
<name>A0A4Q1BJX0_TREME</name>
<feature type="compositionally biased region" description="Polar residues" evidence="2">
    <location>
        <begin position="255"/>
        <end position="278"/>
    </location>
</feature>
<feature type="domain" description="Essential protein Yae1 N-terminal" evidence="3">
    <location>
        <begin position="28"/>
        <end position="66"/>
    </location>
</feature>
<comment type="caution">
    <text evidence="4">The sequence shown here is derived from an EMBL/GenBank/DDBJ whole genome shotgun (WGS) entry which is preliminary data.</text>
</comment>
<evidence type="ECO:0000256" key="2">
    <source>
        <dbReference type="SAM" id="MobiDB-lite"/>
    </source>
</evidence>
<gene>
    <name evidence="4" type="ORF">M231_04881</name>
</gene>
<dbReference type="AlphaFoldDB" id="A0A4Q1BJX0"/>
<feature type="compositionally biased region" description="Polar residues" evidence="2">
    <location>
        <begin position="158"/>
        <end position="167"/>
    </location>
</feature>
<comment type="similarity">
    <text evidence="1">Belongs to the LTO1 family.</text>
</comment>
<feature type="region of interest" description="Disordered" evidence="2">
    <location>
        <begin position="255"/>
        <end position="281"/>
    </location>
</feature>
<dbReference type="STRING" id="5217.A0A4Q1BJX0"/>
<organism evidence="4 5">
    <name type="scientific">Tremella mesenterica</name>
    <name type="common">Jelly fungus</name>
    <dbReference type="NCBI Taxonomy" id="5217"/>
    <lineage>
        <taxon>Eukaryota</taxon>
        <taxon>Fungi</taxon>
        <taxon>Dikarya</taxon>
        <taxon>Basidiomycota</taxon>
        <taxon>Agaricomycotina</taxon>
        <taxon>Tremellomycetes</taxon>
        <taxon>Tremellales</taxon>
        <taxon>Tremellaceae</taxon>
        <taxon>Tremella</taxon>
    </lineage>
</organism>
<proteinExistence type="inferred from homology"/>
<evidence type="ECO:0000256" key="1">
    <source>
        <dbReference type="ARBA" id="ARBA00038090"/>
    </source>
</evidence>
<dbReference type="VEuPathDB" id="FungiDB:TREMEDRAFT_18648"/>
<protein>
    <recommendedName>
        <fullName evidence="3">Essential protein Yae1 N-terminal domain-containing protein</fullName>
    </recommendedName>
</protein>
<dbReference type="InParanoid" id="A0A4Q1BJX0"/>
<dbReference type="Proteomes" id="UP000289152">
    <property type="component" value="Unassembled WGS sequence"/>
</dbReference>
<feature type="compositionally biased region" description="Low complexity" evidence="2">
    <location>
        <begin position="102"/>
        <end position="121"/>
    </location>
</feature>
<sequence>MDIDDLDNDEDDILDDLVNLESRFYTQGYEEGHAHGALHGIYEGRALGQEKAFELWEEVGYYEGFAEVWVELLSESKMGNRDLRARNHASQLLELITSFPRINPSSNSSSIQPSSQTFSSSLRNTDTSSPGPTNSGSNHQPLPLNQNHPITHPPLAKETSNSHFTTPDSERPTRPHHVYISQTFEPDSHTHPTTHDSDEHAHILGDLPPKMENRKVEGKNSQSPELDLLALLNSIRAKYKLLCASLNLHPRLVQSSTNTGKSDPTNSGNNSGIDTPFTSGMGGLLSGVDTKKLGF</sequence>
<reference evidence="4 5" key="1">
    <citation type="submission" date="2016-06" db="EMBL/GenBank/DDBJ databases">
        <title>Evolution of pathogenesis and genome organization in the Tremellales.</title>
        <authorList>
            <person name="Cuomo C."/>
            <person name="Litvintseva A."/>
            <person name="Heitman J."/>
            <person name="Chen Y."/>
            <person name="Sun S."/>
            <person name="Springer D."/>
            <person name="Dromer F."/>
            <person name="Young S."/>
            <person name="Zeng Q."/>
            <person name="Chapman S."/>
            <person name="Gujja S."/>
            <person name="Saif S."/>
            <person name="Birren B."/>
        </authorList>
    </citation>
    <scope>NUCLEOTIDE SEQUENCE [LARGE SCALE GENOMIC DNA]</scope>
    <source>
        <strain evidence="4 5">ATCC 28783</strain>
    </source>
</reference>
<dbReference type="Pfam" id="PF09811">
    <property type="entry name" value="Yae1_N"/>
    <property type="match status" value="1"/>
</dbReference>
<evidence type="ECO:0000313" key="5">
    <source>
        <dbReference type="Proteomes" id="UP000289152"/>
    </source>
</evidence>
<keyword evidence="5" id="KW-1185">Reference proteome</keyword>
<evidence type="ECO:0000313" key="4">
    <source>
        <dbReference type="EMBL" id="RXK37882.1"/>
    </source>
</evidence>
<dbReference type="PANTHER" id="PTHR28532">
    <property type="entry name" value="GEO13458P1"/>
    <property type="match status" value="1"/>
</dbReference>
<feature type="compositionally biased region" description="Polar residues" evidence="2">
    <location>
        <begin position="122"/>
        <end position="149"/>
    </location>
</feature>
<dbReference type="InterPro" id="IPR052436">
    <property type="entry name" value="LTO1_adapter"/>
</dbReference>
<dbReference type="InterPro" id="IPR019191">
    <property type="entry name" value="Essential_protein_Yae1_N"/>
</dbReference>
<feature type="region of interest" description="Disordered" evidence="2">
    <location>
        <begin position="102"/>
        <end position="174"/>
    </location>
</feature>
<evidence type="ECO:0000259" key="3">
    <source>
        <dbReference type="Pfam" id="PF09811"/>
    </source>
</evidence>